<keyword evidence="3" id="KW-1185">Reference proteome</keyword>
<dbReference type="AlphaFoldDB" id="A0A1X2H0B8"/>
<accession>A0A1X2H0B8</accession>
<dbReference type="InterPro" id="IPR036609">
    <property type="entry name" value="LCCL_sf"/>
</dbReference>
<dbReference type="Gene3D" id="2.170.130.20">
    <property type="entry name" value="LCCL-like domain"/>
    <property type="match status" value="1"/>
</dbReference>
<evidence type="ECO:0000313" key="2">
    <source>
        <dbReference type="EMBL" id="ORY90521.1"/>
    </source>
</evidence>
<dbReference type="OrthoDB" id="3596986at2759"/>
<dbReference type="EMBL" id="MCGN01000012">
    <property type="protein sequence ID" value="ORY90521.1"/>
    <property type="molecule type" value="Genomic_DNA"/>
</dbReference>
<organism evidence="2 3">
    <name type="scientific">Syncephalastrum racemosum</name>
    <name type="common">Filamentous fungus</name>
    <dbReference type="NCBI Taxonomy" id="13706"/>
    <lineage>
        <taxon>Eukaryota</taxon>
        <taxon>Fungi</taxon>
        <taxon>Fungi incertae sedis</taxon>
        <taxon>Mucoromycota</taxon>
        <taxon>Mucoromycotina</taxon>
        <taxon>Mucoromycetes</taxon>
        <taxon>Mucorales</taxon>
        <taxon>Syncephalastraceae</taxon>
        <taxon>Syncephalastrum</taxon>
    </lineage>
</organism>
<evidence type="ECO:0000256" key="1">
    <source>
        <dbReference type="SAM" id="MobiDB-lite"/>
    </source>
</evidence>
<dbReference type="STRING" id="13706.A0A1X2H0B8"/>
<evidence type="ECO:0000313" key="3">
    <source>
        <dbReference type="Proteomes" id="UP000242180"/>
    </source>
</evidence>
<dbReference type="InterPro" id="IPR013951">
    <property type="entry name" value="Rxt3"/>
</dbReference>
<dbReference type="Proteomes" id="UP000242180">
    <property type="component" value="Unassembled WGS sequence"/>
</dbReference>
<dbReference type="InParanoid" id="A0A1X2H0B8"/>
<feature type="region of interest" description="Disordered" evidence="1">
    <location>
        <begin position="20"/>
        <end position="45"/>
    </location>
</feature>
<name>A0A1X2H0B8_SYNRA</name>
<comment type="caution">
    <text evidence="2">The sequence shown here is derived from an EMBL/GenBank/DDBJ whole genome shotgun (WGS) entry which is preliminary data.</text>
</comment>
<gene>
    <name evidence="2" type="ORF">BCR43DRAFT_114604</name>
</gene>
<sequence length="280" mass="31998">MNKESVATALHMLDQAIRNKNIPNGSKQNHTPAAPSPASGPRMPSVVVRSDEVWRAAKEHEERYLGMIQYEPGRLLPPCDGQTNCIFKVHVDSRHVTYDNNQVQQSALWGTDIYTDDSDIVAMCIHSGKYLPKFVEPDIDPKDPKFRLLLGDDISPVEQPAANPPNDKDLIITVRILPKLKYYQGTIRNYTRSRNWGNHDGMSFYVENVEPRQPKEQRKSTHKCVGRRALKANPTLAAEFKTIRRHLKRKSRRFHLSDDDEEGSENKQKSRLRTRSSTSS</sequence>
<protein>
    <submittedName>
        <fullName evidence="2">Histone deacetylation protein Rxt3-domain-containing protein</fullName>
    </submittedName>
</protein>
<feature type="compositionally biased region" description="Polar residues" evidence="1">
    <location>
        <begin position="21"/>
        <end position="31"/>
    </location>
</feature>
<proteinExistence type="predicted"/>
<feature type="region of interest" description="Disordered" evidence="1">
    <location>
        <begin position="250"/>
        <end position="280"/>
    </location>
</feature>
<reference evidence="2 3" key="1">
    <citation type="submission" date="2016-07" db="EMBL/GenBank/DDBJ databases">
        <title>Pervasive Adenine N6-methylation of Active Genes in Fungi.</title>
        <authorList>
            <consortium name="DOE Joint Genome Institute"/>
            <person name="Mondo S.J."/>
            <person name="Dannebaum R.O."/>
            <person name="Kuo R.C."/>
            <person name="Labutti K."/>
            <person name="Haridas S."/>
            <person name="Kuo A."/>
            <person name="Salamov A."/>
            <person name="Ahrendt S.R."/>
            <person name="Lipzen A."/>
            <person name="Sullivan W."/>
            <person name="Andreopoulos W.B."/>
            <person name="Clum A."/>
            <person name="Lindquist E."/>
            <person name="Daum C."/>
            <person name="Ramamoorthy G.K."/>
            <person name="Gryganskyi A."/>
            <person name="Culley D."/>
            <person name="Magnuson J.K."/>
            <person name="James T.Y."/>
            <person name="O'Malley M.A."/>
            <person name="Stajich J.E."/>
            <person name="Spatafora J.W."/>
            <person name="Visel A."/>
            <person name="Grigoriev I.V."/>
        </authorList>
    </citation>
    <scope>NUCLEOTIDE SEQUENCE [LARGE SCALE GENOMIC DNA]</scope>
    <source>
        <strain evidence="2 3">NRRL 2496</strain>
    </source>
</reference>
<dbReference type="Pfam" id="PF08642">
    <property type="entry name" value="Rxt3"/>
    <property type="match status" value="1"/>
</dbReference>